<dbReference type="SUPFAM" id="SSF53335">
    <property type="entry name" value="S-adenosyl-L-methionine-dependent methyltransferases"/>
    <property type="match status" value="1"/>
</dbReference>
<proteinExistence type="predicted"/>
<dbReference type="GO" id="GO:0003676">
    <property type="term" value="F:nucleic acid binding"/>
    <property type="evidence" value="ECO:0007669"/>
    <property type="project" value="InterPro"/>
</dbReference>
<dbReference type="PROSITE" id="PS00092">
    <property type="entry name" value="N6_MTASE"/>
    <property type="match status" value="1"/>
</dbReference>
<dbReference type="InterPro" id="IPR029063">
    <property type="entry name" value="SAM-dependent_MTases_sf"/>
</dbReference>
<protein>
    <recommendedName>
        <fullName evidence="4">Methyltransferase</fullName>
    </recommendedName>
</protein>
<dbReference type="EMBL" id="FXAF01000011">
    <property type="protein sequence ID" value="SMF65680.1"/>
    <property type="molecule type" value="Genomic_DNA"/>
</dbReference>
<dbReference type="GO" id="GO:0008168">
    <property type="term" value="F:methyltransferase activity"/>
    <property type="evidence" value="ECO:0007669"/>
    <property type="project" value="InterPro"/>
</dbReference>
<evidence type="ECO:0000313" key="2">
    <source>
        <dbReference type="EMBL" id="SMF65680.1"/>
    </source>
</evidence>
<evidence type="ECO:0000256" key="1">
    <source>
        <dbReference type="SAM" id="MobiDB-lite"/>
    </source>
</evidence>
<organism evidence="2 3">
    <name type="scientific">Xaviernesmea oryzae</name>
    <dbReference type="NCBI Taxonomy" id="464029"/>
    <lineage>
        <taxon>Bacteria</taxon>
        <taxon>Pseudomonadati</taxon>
        <taxon>Pseudomonadota</taxon>
        <taxon>Alphaproteobacteria</taxon>
        <taxon>Hyphomicrobiales</taxon>
        <taxon>Rhizobiaceae</taxon>
        <taxon>Rhizobium/Agrobacterium group</taxon>
        <taxon>Xaviernesmea</taxon>
    </lineage>
</organism>
<name>A0A1X7G861_9HYPH</name>
<reference evidence="3" key="1">
    <citation type="submission" date="2017-04" db="EMBL/GenBank/DDBJ databases">
        <authorList>
            <person name="Varghese N."/>
            <person name="Submissions S."/>
        </authorList>
    </citation>
    <scope>NUCLEOTIDE SEQUENCE [LARGE SCALE GENOMIC DNA]</scope>
    <source>
        <strain evidence="3">B4P</strain>
    </source>
</reference>
<dbReference type="AlphaFoldDB" id="A0A1X7G861"/>
<dbReference type="RefSeq" id="WP_085424099.1">
    <property type="nucleotide sequence ID" value="NZ_FXAF01000011.1"/>
</dbReference>
<dbReference type="STRING" id="464029.SAMN02982989_3392"/>
<evidence type="ECO:0000313" key="3">
    <source>
        <dbReference type="Proteomes" id="UP000192903"/>
    </source>
</evidence>
<accession>A0A1X7G861</accession>
<feature type="compositionally biased region" description="Polar residues" evidence="1">
    <location>
        <begin position="1"/>
        <end position="13"/>
    </location>
</feature>
<sequence length="219" mass="24656">MSQNTSSAVMQQRSEPHDSLDDFPTQPWATRALCEHVLVGCHLKSKAVWEPACNRGHMVDPLGEFFGKVWASDVHDYGLDGAFQHDFLMPFTPRVMRYADAKVDWIISNPPFRLAEEFISRGREIATEGVAMIVRTSFLEGVGRYENLFSKNPPSIVAQFSERVPMVKGRLTATGSTATSYCWLVWIKGVTGAKLVWIPPCRKKLERAEDYAAYREVAA</sequence>
<keyword evidence="3" id="KW-1185">Reference proteome</keyword>
<dbReference type="Proteomes" id="UP000192903">
    <property type="component" value="Unassembled WGS sequence"/>
</dbReference>
<feature type="region of interest" description="Disordered" evidence="1">
    <location>
        <begin position="1"/>
        <end position="22"/>
    </location>
</feature>
<evidence type="ECO:0008006" key="4">
    <source>
        <dbReference type="Google" id="ProtNLM"/>
    </source>
</evidence>
<dbReference type="OrthoDB" id="1079385at2"/>
<dbReference type="GO" id="GO:0032259">
    <property type="term" value="P:methylation"/>
    <property type="evidence" value="ECO:0007669"/>
    <property type="project" value="InterPro"/>
</dbReference>
<dbReference type="InterPro" id="IPR002052">
    <property type="entry name" value="DNA_methylase_N6_adenine_CS"/>
</dbReference>
<gene>
    <name evidence="2" type="ORF">SAMN02982989_3392</name>
</gene>